<dbReference type="InterPro" id="IPR008920">
    <property type="entry name" value="TF_FadR/GntR_C"/>
</dbReference>
<dbReference type="PANTHER" id="PTHR43537">
    <property type="entry name" value="TRANSCRIPTIONAL REGULATOR, GNTR FAMILY"/>
    <property type="match status" value="1"/>
</dbReference>
<accession>A0A9W6M7G9</accession>
<organism evidence="5 6">
    <name type="scientific">Microbacterium keratanolyticum</name>
    <dbReference type="NCBI Taxonomy" id="67574"/>
    <lineage>
        <taxon>Bacteria</taxon>
        <taxon>Bacillati</taxon>
        <taxon>Actinomycetota</taxon>
        <taxon>Actinomycetes</taxon>
        <taxon>Micrococcales</taxon>
        <taxon>Microbacteriaceae</taxon>
        <taxon>Microbacterium</taxon>
    </lineage>
</organism>
<name>A0A9W6M7G9_9MICO</name>
<dbReference type="Pfam" id="PF00392">
    <property type="entry name" value="GntR"/>
    <property type="match status" value="1"/>
</dbReference>
<dbReference type="GO" id="GO:0003700">
    <property type="term" value="F:DNA-binding transcription factor activity"/>
    <property type="evidence" value="ECO:0007669"/>
    <property type="project" value="InterPro"/>
</dbReference>
<keyword evidence="3" id="KW-0804">Transcription</keyword>
<dbReference type="PANTHER" id="PTHR43537:SF24">
    <property type="entry name" value="GLUCONATE OPERON TRANSCRIPTIONAL REPRESSOR"/>
    <property type="match status" value="1"/>
</dbReference>
<feature type="domain" description="HTH gntR-type" evidence="4">
    <location>
        <begin position="1"/>
        <end position="44"/>
    </location>
</feature>
<evidence type="ECO:0000256" key="1">
    <source>
        <dbReference type="ARBA" id="ARBA00023015"/>
    </source>
</evidence>
<dbReference type="InterPro" id="IPR036390">
    <property type="entry name" value="WH_DNA-bd_sf"/>
</dbReference>
<reference evidence="5" key="1">
    <citation type="journal article" date="2014" name="Int. J. Syst. Evol. Microbiol.">
        <title>Complete genome sequence of Corynebacterium casei LMG S-19264T (=DSM 44701T), isolated from a smear-ripened cheese.</title>
        <authorList>
            <consortium name="US DOE Joint Genome Institute (JGI-PGF)"/>
            <person name="Walter F."/>
            <person name="Albersmeier A."/>
            <person name="Kalinowski J."/>
            <person name="Ruckert C."/>
        </authorList>
    </citation>
    <scope>NUCLEOTIDE SEQUENCE</scope>
    <source>
        <strain evidence="5">VKM Ac-1958</strain>
    </source>
</reference>
<evidence type="ECO:0000313" key="6">
    <source>
        <dbReference type="Proteomes" id="UP001142325"/>
    </source>
</evidence>
<dbReference type="EMBL" id="BSET01000001">
    <property type="protein sequence ID" value="GLK00413.1"/>
    <property type="molecule type" value="Genomic_DNA"/>
</dbReference>
<dbReference type="Gene3D" id="1.20.120.530">
    <property type="entry name" value="GntR ligand-binding domain-like"/>
    <property type="match status" value="1"/>
</dbReference>
<dbReference type="InterPro" id="IPR011711">
    <property type="entry name" value="GntR_C"/>
</dbReference>
<evidence type="ECO:0000259" key="4">
    <source>
        <dbReference type="PROSITE" id="PS50949"/>
    </source>
</evidence>
<evidence type="ECO:0000313" key="5">
    <source>
        <dbReference type="EMBL" id="GLK00413.1"/>
    </source>
</evidence>
<evidence type="ECO:0000256" key="2">
    <source>
        <dbReference type="ARBA" id="ARBA00023125"/>
    </source>
</evidence>
<keyword evidence="6" id="KW-1185">Reference proteome</keyword>
<evidence type="ECO:0000256" key="3">
    <source>
        <dbReference type="ARBA" id="ARBA00023163"/>
    </source>
</evidence>
<reference evidence="5" key="2">
    <citation type="submission" date="2023-01" db="EMBL/GenBank/DDBJ databases">
        <authorList>
            <person name="Sun Q."/>
            <person name="Evtushenko L."/>
        </authorList>
    </citation>
    <scope>NUCLEOTIDE SEQUENCE</scope>
    <source>
        <strain evidence="5">VKM Ac-1958</strain>
    </source>
</reference>
<sequence>MLGESSLAASLEMSRTPVRAALARLQDEGWIVIYPKRGAVVQGLSERTIVDLDDARLILESTAVGRAPQLLRERLADRLKESVDAQRAAFRRGDVREFVELTMRFHRGFVEAGGNSVLLELYDRLADRQRFVLFDAGDRLLDRCAEIIQEHLALTDLLRAGDAIGFSAALRTHISEVTNPARPVHEFDGVTTFPPLT</sequence>
<dbReference type="SUPFAM" id="SSF46785">
    <property type="entry name" value="Winged helix' DNA-binding domain"/>
    <property type="match status" value="1"/>
</dbReference>
<dbReference type="SUPFAM" id="SSF48008">
    <property type="entry name" value="GntR ligand-binding domain-like"/>
    <property type="match status" value="1"/>
</dbReference>
<dbReference type="GO" id="GO:0003677">
    <property type="term" value="F:DNA binding"/>
    <property type="evidence" value="ECO:0007669"/>
    <property type="project" value="UniProtKB-KW"/>
</dbReference>
<dbReference type="SMART" id="SM00895">
    <property type="entry name" value="FCD"/>
    <property type="match status" value="1"/>
</dbReference>
<dbReference type="Proteomes" id="UP001142325">
    <property type="component" value="Unassembled WGS sequence"/>
</dbReference>
<protein>
    <submittedName>
        <fullName evidence="5">GntR family transcriptional regulator</fullName>
    </submittedName>
</protein>
<comment type="caution">
    <text evidence="5">The sequence shown here is derived from an EMBL/GenBank/DDBJ whole genome shotgun (WGS) entry which is preliminary data.</text>
</comment>
<keyword evidence="2" id="KW-0238">DNA-binding</keyword>
<keyword evidence="1" id="KW-0805">Transcription regulation</keyword>
<gene>
    <name evidence="5" type="ORF">GCM10017596_01280</name>
</gene>
<dbReference type="PROSITE" id="PS50949">
    <property type="entry name" value="HTH_GNTR"/>
    <property type="match status" value="1"/>
</dbReference>
<dbReference type="Pfam" id="PF07729">
    <property type="entry name" value="FCD"/>
    <property type="match status" value="1"/>
</dbReference>
<proteinExistence type="predicted"/>
<dbReference type="Gene3D" id="1.10.10.10">
    <property type="entry name" value="Winged helix-like DNA-binding domain superfamily/Winged helix DNA-binding domain"/>
    <property type="match status" value="1"/>
</dbReference>
<dbReference type="InterPro" id="IPR000524">
    <property type="entry name" value="Tscrpt_reg_HTH_GntR"/>
</dbReference>
<dbReference type="InterPro" id="IPR036388">
    <property type="entry name" value="WH-like_DNA-bd_sf"/>
</dbReference>
<dbReference type="AlphaFoldDB" id="A0A9W6M7G9"/>